<dbReference type="InterPro" id="IPR027417">
    <property type="entry name" value="P-loop_NTPase"/>
</dbReference>
<dbReference type="Pfam" id="PF13424">
    <property type="entry name" value="TPR_12"/>
    <property type="match status" value="1"/>
</dbReference>
<dbReference type="SUPFAM" id="SSF48452">
    <property type="entry name" value="TPR-like"/>
    <property type="match status" value="2"/>
</dbReference>
<dbReference type="PANTHER" id="PTHR47691">
    <property type="entry name" value="REGULATOR-RELATED"/>
    <property type="match status" value="1"/>
</dbReference>
<dbReference type="PANTHER" id="PTHR47691:SF3">
    <property type="entry name" value="HTH-TYPE TRANSCRIPTIONAL REGULATOR RV0890C-RELATED"/>
    <property type="match status" value="1"/>
</dbReference>
<evidence type="ECO:0008006" key="4">
    <source>
        <dbReference type="Google" id="ProtNLM"/>
    </source>
</evidence>
<dbReference type="InterPro" id="IPR011990">
    <property type="entry name" value="TPR-like_helical_dom_sf"/>
</dbReference>
<evidence type="ECO:0000256" key="1">
    <source>
        <dbReference type="SAM" id="MobiDB-lite"/>
    </source>
</evidence>
<keyword evidence="3" id="KW-1185">Reference proteome</keyword>
<feature type="region of interest" description="Disordered" evidence="1">
    <location>
        <begin position="626"/>
        <end position="655"/>
    </location>
</feature>
<name>A0A9W9YCQ2_9CNID</name>
<dbReference type="AlphaFoldDB" id="A0A9W9YCQ2"/>
<evidence type="ECO:0000313" key="3">
    <source>
        <dbReference type="Proteomes" id="UP001163046"/>
    </source>
</evidence>
<organism evidence="2 3">
    <name type="scientific">Desmophyllum pertusum</name>
    <dbReference type="NCBI Taxonomy" id="174260"/>
    <lineage>
        <taxon>Eukaryota</taxon>
        <taxon>Metazoa</taxon>
        <taxon>Cnidaria</taxon>
        <taxon>Anthozoa</taxon>
        <taxon>Hexacorallia</taxon>
        <taxon>Scleractinia</taxon>
        <taxon>Caryophylliina</taxon>
        <taxon>Caryophylliidae</taxon>
        <taxon>Desmophyllum</taxon>
    </lineage>
</organism>
<feature type="compositionally biased region" description="Basic and acidic residues" evidence="1">
    <location>
        <begin position="626"/>
        <end position="640"/>
    </location>
</feature>
<gene>
    <name evidence="2" type="ORF">OS493_027979</name>
</gene>
<dbReference type="Gene3D" id="3.40.50.300">
    <property type="entry name" value="P-loop containing nucleotide triphosphate hydrolases"/>
    <property type="match status" value="1"/>
</dbReference>
<dbReference type="SUPFAM" id="SSF52540">
    <property type="entry name" value="P-loop containing nucleoside triphosphate hydrolases"/>
    <property type="match status" value="1"/>
</dbReference>
<proteinExistence type="predicted"/>
<evidence type="ECO:0000313" key="2">
    <source>
        <dbReference type="EMBL" id="KAJ7326128.1"/>
    </source>
</evidence>
<dbReference type="EMBL" id="MU827803">
    <property type="protein sequence ID" value="KAJ7326128.1"/>
    <property type="molecule type" value="Genomic_DNA"/>
</dbReference>
<dbReference type="Gene3D" id="1.25.40.10">
    <property type="entry name" value="Tetratricopeptide repeat domain"/>
    <property type="match status" value="1"/>
</dbReference>
<sequence length="655" mass="74653">MIVLVSLPGMGKTQVAIRVSHVLQARGDLSVMFIERQKKLTDICGEILDRLSSRRWSASDDLVSLAKRKLSELQEDTVIVLDNTEDVQGEDFDDFAKWLVRSAPKAQLMITTREDVGFVSADIHKVNLDPLDAESSAKLLQKLVSNCSEEHVKELGERCGGMPLFLINCSCLLNDDFSPEVLIQELRDNPIQLLKTNVTGVYDVLGMFITKFSKEVIRNLVLLSVFPSTFSAEDIQFLFEDQLQLQTAKTKMVKCALLQKGNDRKYSLHPLVQAYCRAERDSLNMVNVGRTAQHKFNKYYLELLQTLSKKFICKDSASDALSTFRKEKANISEAFRNCFEETTEKVDKLWAIDVANSTEVKDFLAKVLSPPKECTELYKRCCDISEAYAEKKRHADSLNSFGFRRLRDLEDLKGEQETLHIFQKAYKMREALPLEERESETHAHTISKLGRCYLLQGEDERGRKLIHEGINIRVKLGVSLYVAAGNVDLGRTYRHCGDFLKAIELWTTKTLPVYREKLGEHPWTASILYYIADSCKALANGNSGEYSDKAVTYVEEALKLQKSLMGVHRDTARSHVCLSDVLRIQGKWKLALKELEKGLEIQKDVFGPDHERTIATRNKMAELRKKMERQEDTKERRDETQAPQAHIVIQQESAL</sequence>
<accession>A0A9W9YCQ2</accession>
<dbReference type="Proteomes" id="UP001163046">
    <property type="component" value="Unassembled WGS sequence"/>
</dbReference>
<dbReference type="OrthoDB" id="5970735at2759"/>
<protein>
    <recommendedName>
        <fullName evidence="4">NB-ARC domain-containing protein</fullName>
    </recommendedName>
</protein>
<comment type="caution">
    <text evidence="2">The sequence shown here is derived from an EMBL/GenBank/DDBJ whole genome shotgun (WGS) entry which is preliminary data.</text>
</comment>
<reference evidence="2" key="1">
    <citation type="submission" date="2023-01" db="EMBL/GenBank/DDBJ databases">
        <title>Genome assembly of the deep-sea coral Lophelia pertusa.</title>
        <authorList>
            <person name="Herrera S."/>
            <person name="Cordes E."/>
        </authorList>
    </citation>
    <scope>NUCLEOTIDE SEQUENCE</scope>
    <source>
        <strain evidence="2">USNM1676648</strain>
        <tissue evidence="2">Polyp</tissue>
    </source>
</reference>